<evidence type="ECO:0000313" key="2">
    <source>
        <dbReference type="EMBL" id="MFC4262338.1"/>
    </source>
</evidence>
<dbReference type="Proteomes" id="UP001595907">
    <property type="component" value="Unassembled WGS sequence"/>
</dbReference>
<proteinExistence type="predicted"/>
<comment type="caution">
    <text evidence="2">The sequence shown here is derived from an EMBL/GenBank/DDBJ whole genome shotgun (WGS) entry which is preliminary data.</text>
</comment>
<keyword evidence="3" id="KW-1185">Reference proteome</keyword>
<gene>
    <name evidence="2" type="ORF">ACFOWM_05590</name>
</gene>
<sequence length="82" mass="9249">MITTPKKNCWCQLLKDKDGCYSLREIAIAVMLIAMITAWLATQFFQKSIPEFMFYSFASLIGAGCFGYSIERKTNSSNSTES</sequence>
<evidence type="ECO:0000313" key="3">
    <source>
        <dbReference type="Proteomes" id="UP001595907"/>
    </source>
</evidence>
<feature type="transmembrane region" description="Helical" evidence="1">
    <location>
        <begin position="21"/>
        <end position="40"/>
    </location>
</feature>
<accession>A0ABV8QR70</accession>
<dbReference type="RefSeq" id="WP_379707695.1">
    <property type="nucleotide sequence ID" value="NZ_JBHSCZ010000001.1"/>
</dbReference>
<feature type="transmembrane region" description="Helical" evidence="1">
    <location>
        <begin position="52"/>
        <end position="70"/>
    </location>
</feature>
<organism evidence="2 3">
    <name type="scientific">Ferruginibacter yonginensis</name>
    <dbReference type="NCBI Taxonomy" id="1310416"/>
    <lineage>
        <taxon>Bacteria</taxon>
        <taxon>Pseudomonadati</taxon>
        <taxon>Bacteroidota</taxon>
        <taxon>Chitinophagia</taxon>
        <taxon>Chitinophagales</taxon>
        <taxon>Chitinophagaceae</taxon>
        <taxon>Ferruginibacter</taxon>
    </lineage>
</organism>
<keyword evidence="1" id="KW-1133">Transmembrane helix</keyword>
<keyword evidence="1" id="KW-0812">Transmembrane</keyword>
<protein>
    <submittedName>
        <fullName evidence="2">Uncharacterized protein</fullName>
    </submittedName>
</protein>
<evidence type="ECO:0000256" key="1">
    <source>
        <dbReference type="SAM" id="Phobius"/>
    </source>
</evidence>
<dbReference type="EMBL" id="JBHSCZ010000001">
    <property type="protein sequence ID" value="MFC4262338.1"/>
    <property type="molecule type" value="Genomic_DNA"/>
</dbReference>
<reference evidence="3" key="1">
    <citation type="journal article" date="2019" name="Int. J. Syst. Evol. Microbiol.">
        <title>The Global Catalogue of Microorganisms (GCM) 10K type strain sequencing project: providing services to taxonomists for standard genome sequencing and annotation.</title>
        <authorList>
            <consortium name="The Broad Institute Genomics Platform"/>
            <consortium name="The Broad Institute Genome Sequencing Center for Infectious Disease"/>
            <person name="Wu L."/>
            <person name="Ma J."/>
        </authorList>
    </citation>
    <scope>NUCLEOTIDE SEQUENCE [LARGE SCALE GENOMIC DNA]</scope>
    <source>
        <strain evidence="3">CECT 8289</strain>
    </source>
</reference>
<keyword evidence="1" id="KW-0472">Membrane</keyword>
<name>A0ABV8QR70_9BACT</name>